<dbReference type="InterPro" id="IPR011990">
    <property type="entry name" value="TPR-like_helical_dom_sf"/>
</dbReference>
<comment type="caution">
    <text evidence="1">The sequence shown here is derived from an EMBL/GenBank/DDBJ whole genome shotgun (WGS) entry which is preliminary data.</text>
</comment>
<accession>A0A1F2UGD4</accession>
<reference evidence="1 2" key="1">
    <citation type="journal article" date="2016" name="Nat. Commun.">
        <title>Thousands of microbial genomes shed light on interconnected biogeochemical processes in an aquifer system.</title>
        <authorList>
            <person name="Anantharaman K."/>
            <person name="Brown C.T."/>
            <person name="Hug L.A."/>
            <person name="Sharon I."/>
            <person name="Castelle C.J."/>
            <person name="Probst A.J."/>
            <person name="Thomas B.C."/>
            <person name="Singh A."/>
            <person name="Wilkins M.J."/>
            <person name="Karaoz U."/>
            <person name="Brodie E.L."/>
            <person name="Williams K.H."/>
            <person name="Hubbard S.S."/>
            <person name="Banfield J.F."/>
        </authorList>
    </citation>
    <scope>NUCLEOTIDE SEQUENCE [LARGE SCALE GENOMIC DNA]</scope>
</reference>
<dbReference type="EMBL" id="MELI01000104">
    <property type="protein sequence ID" value="OFW32104.1"/>
    <property type="molecule type" value="Genomic_DNA"/>
</dbReference>
<sequence length="988" mass="110686">MEPFDRQHLVYCLSIQMSEPATPERETSEAALARQDRLNVILAEHLKPHIYNLHLSDIFVKFTGNGFLLMTDRSDSVPALSCLGVILANNFNDEVAQAFGIAQNRLPALRISLFSGHDRRIEMPDGKREWVGDSLRKAVHLAMFLHTDRVLVDDSIRGLVGGEFKIERCDAEPVIETDADTEAAGSGWVLGQLDLDSSVDSGSPELYIYTLSALGRMEDAGHVAQTVASRLIGDAGGEDAAAEASGQGLELKDTQGWGRLLSNLTDYPTANAFFIKAKASGAQTTVDMYNTLAALAPDFNTAKSLVEEMEREGIRPDIATYNALIAKAPDYEVARYWLRNLIEDGGRPSAHIYGTLIAKAPDFETGKFWLETMARDGLQPNLAVFNKLIPKAPGYDIVCALLDSVQAEGIKLNIVTYNMLISKAIDFDTAKSWLDAMASDSVNPNLDTYNRLLSKNISSQPAEELLKWYLSQENHSEEPIQTAMATYRKYGRVDQSLRLAVEYPHLPVAKRLIREIMDEVFAYLNIIREESVRPNVAGYNAIISKAPYFDTAKSWLDSMRKKGIQPDIITYNILISKAPGFERAQALVEMMRADGVEPTIDTFEKLFEKDLSTVSADELILWYRAQESHAEEPIETAIVSFKRIGRVDQALRLALDYPRLVGAKRLIREYMVEVLSYLETIRYEGVKPNVVTYSSLISKAPYYDIAVAWLETMRARDVKPNAVTYNTLIFKAPDFETAHALLDEMRSEAIEPNVITYSTLISKTEEYESATTLFARMEQEDVQPNTITFNALMLKSPDYDVACSWLEMMKTEHSKPDVITFNTLIYKAPDYETAEAKFREMGKAGIQPNIVTYNRLFSKDLSIKSAEEILAWYLEQPYHPDEPLQAAISAYRKMGRVDQALRLTHDYPHLQVARKLMRDHAVEAIAYFEDLLVRNPEDSDAAYALGLVLIESGNAQAAKPHLLKAITCTKSDPQRKAIEALVGGLSRR</sequence>
<proteinExistence type="predicted"/>
<dbReference type="Gene3D" id="1.25.40.10">
    <property type="entry name" value="Tetratricopeptide repeat domain"/>
    <property type="match status" value="5"/>
</dbReference>
<dbReference type="PANTHER" id="PTHR47938">
    <property type="entry name" value="RESPIRATORY COMPLEX I CHAPERONE (CIA84), PUTATIVE (AFU_ORTHOLOGUE AFUA_2G06020)-RELATED"/>
    <property type="match status" value="1"/>
</dbReference>
<evidence type="ECO:0000313" key="2">
    <source>
        <dbReference type="Proteomes" id="UP000178086"/>
    </source>
</evidence>
<dbReference type="GO" id="GO:0003729">
    <property type="term" value="F:mRNA binding"/>
    <property type="evidence" value="ECO:0007669"/>
    <property type="project" value="TreeGrafter"/>
</dbReference>
<organism evidence="1 2">
    <name type="scientific">Candidatus Aquicultor primus</name>
    <dbReference type="NCBI Taxonomy" id="1797195"/>
    <lineage>
        <taxon>Bacteria</taxon>
        <taxon>Bacillati</taxon>
        <taxon>Actinomycetota</taxon>
        <taxon>Candidatus Aquicultoria</taxon>
        <taxon>Candidatus Aquicultorales</taxon>
        <taxon>Candidatus Aquicultoraceae</taxon>
        <taxon>Candidatus Aquicultor</taxon>
    </lineage>
</organism>
<dbReference type="InterPro" id="IPR002885">
    <property type="entry name" value="PPR_rpt"/>
</dbReference>
<evidence type="ECO:0000313" key="1">
    <source>
        <dbReference type="EMBL" id="OFW32104.1"/>
    </source>
</evidence>
<dbReference type="Pfam" id="PF13812">
    <property type="entry name" value="PPR_3"/>
    <property type="match status" value="5"/>
</dbReference>
<dbReference type="Pfam" id="PF13041">
    <property type="entry name" value="PPR_2"/>
    <property type="match status" value="1"/>
</dbReference>
<name>A0A1F2UGD4_9ACTN</name>
<dbReference type="AlphaFoldDB" id="A0A1F2UGD4"/>
<protein>
    <submittedName>
        <fullName evidence="1">Uncharacterized protein</fullName>
    </submittedName>
</protein>
<dbReference type="SUPFAM" id="SSF48452">
    <property type="entry name" value="TPR-like"/>
    <property type="match status" value="1"/>
</dbReference>
<dbReference type="PANTHER" id="PTHR47938:SF35">
    <property type="entry name" value="PENTATRICOPEPTIDE REPEAT-CONTAINING PROTEIN 4, MITOCHONDRIAL-RELATED"/>
    <property type="match status" value="1"/>
</dbReference>
<gene>
    <name evidence="1" type="ORF">A2074_04390</name>
</gene>
<dbReference type="Proteomes" id="UP000178086">
    <property type="component" value="Unassembled WGS sequence"/>
</dbReference>